<organism evidence="2">
    <name type="scientific">Arundo donax</name>
    <name type="common">Giant reed</name>
    <name type="synonym">Donax arundinaceus</name>
    <dbReference type="NCBI Taxonomy" id="35708"/>
    <lineage>
        <taxon>Eukaryota</taxon>
        <taxon>Viridiplantae</taxon>
        <taxon>Streptophyta</taxon>
        <taxon>Embryophyta</taxon>
        <taxon>Tracheophyta</taxon>
        <taxon>Spermatophyta</taxon>
        <taxon>Magnoliopsida</taxon>
        <taxon>Liliopsida</taxon>
        <taxon>Poales</taxon>
        <taxon>Poaceae</taxon>
        <taxon>PACMAD clade</taxon>
        <taxon>Arundinoideae</taxon>
        <taxon>Arundineae</taxon>
        <taxon>Arundo</taxon>
    </lineage>
</organism>
<proteinExistence type="predicted"/>
<protein>
    <submittedName>
        <fullName evidence="2">Uncharacterized protein</fullName>
    </submittedName>
</protein>
<evidence type="ECO:0000313" key="2">
    <source>
        <dbReference type="EMBL" id="JAE23691.1"/>
    </source>
</evidence>
<sequence length="33" mass="3518">MPLITGSVQHSCQGWSRSVKHTSIAVSPKNPSP</sequence>
<evidence type="ECO:0000256" key="1">
    <source>
        <dbReference type="SAM" id="MobiDB-lite"/>
    </source>
</evidence>
<name>A0A0A9GMC2_ARUDO</name>
<reference evidence="2" key="1">
    <citation type="submission" date="2014-09" db="EMBL/GenBank/DDBJ databases">
        <authorList>
            <person name="Magalhaes I.L.F."/>
            <person name="Oliveira U."/>
            <person name="Santos F.R."/>
            <person name="Vidigal T.H.D.A."/>
            <person name="Brescovit A.D."/>
            <person name="Santos A.J."/>
        </authorList>
    </citation>
    <scope>NUCLEOTIDE SEQUENCE</scope>
    <source>
        <tissue evidence="2">Shoot tissue taken approximately 20 cm above the soil surface</tissue>
    </source>
</reference>
<dbReference type="AlphaFoldDB" id="A0A0A9GMC2"/>
<reference evidence="2" key="2">
    <citation type="journal article" date="2015" name="Data Brief">
        <title>Shoot transcriptome of the giant reed, Arundo donax.</title>
        <authorList>
            <person name="Barrero R.A."/>
            <person name="Guerrero F.D."/>
            <person name="Moolhuijzen P."/>
            <person name="Goolsby J.A."/>
            <person name="Tidwell J."/>
            <person name="Bellgard S.E."/>
            <person name="Bellgard M.I."/>
        </authorList>
    </citation>
    <scope>NUCLEOTIDE SEQUENCE</scope>
    <source>
        <tissue evidence="2">Shoot tissue taken approximately 20 cm above the soil surface</tissue>
    </source>
</reference>
<dbReference type="EMBL" id="GBRH01174205">
    <property type="protein sequence ID" value="JAE23691.1"/>
    <property type="molecule type" value="Transcribed_RNA"/>
</dbReference>
<accession>A0A0A9GMC2</accession>
<feature type="region of interest" description="Disordered" evidence="1">
    <location>
        <begin position="1"/>
        <end position="33"/>
    </location>
</feature>
<feature type="compositionally biased region" description="Polar residues" evidence="1">
    <location>
        <begin position="1"/>
        <end position="16"/>
    </location>
</feature>